<dbReference type="InterPro" id="IPR036286">
    <property type="entry name" value="LexA/Signal_pep-like_sf"/>
</dbReference>
<evidence type="ECO:0000313" key="6">
    <source>
        <dbReference type="EMBL" id="VYT13175.1"/>
    </source>
</evidence>
<comment type="subcellular location">
    <subcellularLocation>
        <location evidence="1">Cell membrane</location>
        <topology evidence="1">Single-pass type II membrane protein</topology>
    </subcellularLocation>
    <subcellularLocation>
        <location evidence="4">Membrane</location>
        <topology evidence="4">Single-pass type II membrane protein</topology>
    </subcellularLocation>
</comment>
<dbReference type="EC" id="3.4.21.89" evidence="4"/>
<comment type="similarity">
    <text evidence="2 4">Belongs to the peptidase S26 family.</text>
</comment>
<evidence type="ECO:0000256" key="1">
    <source>
        <dbReference type="ARBA" id="ARBA00004401"/>
    </source>
</evidence>
<keyword evidence="4 6" id="KW-0378">Hydrolase</keyword>
<organism evidence="6">
    <name type="scientific">uncultured Anaerotruncus sp</name>
    <dbReference type="NCBI Taxonomy" id="905011"/>
    <lineage>
        <taxon>Bacteria</taxon>
        <taxon>Bacillati</taxon>
        <taxon>Bacillota</taxon>
        <taxon>Clostridia</taxon>
        <taxon>Eubacteriales</taxon>
        <taxon>Oscillospiraceae</taxon>
        <taxon>Anaerotruncus</taxon>
        <taxon>environmental samples</taxon>
    </lineage>
</organism>
<dbReference type="InterPro" id="IPR019533">
    <property type="entry name" value="Peptidase_S26"/>
</dbReference>
<accession>A0A6N2U4W9</accession>
<dbReference type="PANTHER" id="PTHR43390:SF1">
    <property type="entry name" value="CHLOROPLAST PROCESSING PEPTIDASE"/>
    <property type="match status" value="1"/>
</dbReference>
<feature type="transmembrane region" description="Helical" evidence="4">
    <location>
        <begin position="14"/>
        <end position="36"/>
    </location>
</feature>
<comment type="catalytic activity">
    <reaction evidence="4">
        <text>Cleavage of hydrophobic, N-terminal signal or leader sequences from secreted and periplasmic proteins.</text>
        <dbReference type="EC" id="3.4.21.89"/>
    </reaction>
</comment>
<dbReference type="CDD" id="cd06530">
    <property type="entry name" value="S26_SPase_I"/>
    <property type="match status" value="1"/>
</dbReference>
<name>A0A6N2U4W9_9FIRM</name>
<dbReference type="Pfam" id="PF10502">
    <property type="entry name" value="Peptidase_S26"/>
    <property type="match status" value="1"/>
</dbReference>
<feature type="active site" evidence="3">
    <location>
        <position position="84"/>
    </location>
</feature>
<dbReference type="PRINTS" id="PR00727">
    <property type="entry name" value="LEADERPTASE"/>
</dbReference>
<keyword evidence="4" id="KW-1133">Transmembrane helix</keyword>
<dbReference type="GO" id="GO:0006465">
    <property type="term" value="P:signal peptide processing"/>
    <property type="evidence" value="ECO:0007669"/>
    <property type="project" value="InterPro"/>
</dbReference>
<keyword evidence="4" id="KW-0645">Protease</keyword>
<evidence type="ECO:0000256" key="4">
    <source>
        <dbReference type="RuleBase" id="RU362042"/>
    </source>
</evidence>
<protein>
    <recommendedName>
        <fullName evidence="4">Signal peptidase I</fullName>
        <ecNumber evidence="4">3.4.21.89</ecNumber>
    </recommendedName>
</protein>
<dbReference type="GO" id="GO:0009003">
    <property type="term" value="F:signal peptidase activity"/>
    <property type="evidence" value="ECO:0007669"/>
    <property type="project" value="UniProtKB-EC"/>
</dbReference>
<sequence length="175" mass="20156">MDNQQKFRKIMKEWVIPVVLEIIVVLFFVKNVAFLIRVPTGSMIPTIDEKSWLVATRIHNPEKRVERGDIIAFYSDELDKMLIKRCIGLPGETVDIDDDGQVYIDGELLNEEYVVYHSGVSGHFEVPEGSYFFLGDNRSGSLDARFWEDPYIPAEKVYGQAHFTLWPLDNFGPLK</sequence>
<evidence type="ECO:0000256" key="2">
    <source>
        <dbReference type="ARBA" id="ARBA00009370"/>
    </source>
</evidence>
<dbReference type="EMBL" id="CACRSL010000003">
    <property type="protein sequence ID" value="VYT13175.1"/>
    <property type="molecule type" value="Genomic_DNA"/>
</dbReference>
<dbReference type="AlphaFoldDB" id="A0A6N2U4W9"/>
<dbReference type="NCBIfam" id="TIGR02227">
    <property type="entry name" value="sigpep_I_bact"/>
    <property type="match status" value="1"/>
</dbReference>
<keyword evidence="4" id="KW-0472">Membrane</keyword>
<reference evidence="6" key="1">
    <citation type="submission" date="2019-11" db="EMBL/GenBank/DDBJ databases">
        <authorList>
            <person name="Feng L."/>
        </authorList>
    </citation>
    <scope>NUCLEOTIDE SEQUENCE</scope>
    <source>
        <strain evidence="6">AundefinedLFYP135</strain>
    </source>
</reference>
<dbReference type="SUPFAM" id="SSF51306">
    <property type="entry name" value="LexA/Signal peptidase"/>
    <property type="match status" value="1"/>
</dbReference>
<feature type="active site" evidence="3">
    <location>
        <position position="42"/>
    </location>
</feature>
<evidence type="ECO:0000256" key="3">
    <source>
        <dbReference type="PIRSR" id="PIRSR600223-1"/>
    </source>
</evidence>
<dbReference type="GO" id="GO:0005886">
    <property type="term" value="C:plasma membrane"/>
    <property type="evidence" value="ECO:0007669"/>
    <property type="project" value="UniProtKB-SubCell"/>
</dbReference>
<dbReference type="GO" id="GO:0004252">
    <property type="term" value="F:serine-type endopeptidase activity"/>
    <property type="evidence" value="ECO:0007669"/>
    <property type="project" value="InterPro"/>
</dbReference>
<keyword evidence="4" id="KW-0812">Transmembrane</keyword>
<evidence type="ECO:0000259" key="5">
    <source>
        <dbReference type="Pfam" id="PF10502"/>
    </source>
</evidence>
<dbReference type="PANTHER" id="PTHR43390">
    <property type="entry name" value="SIGNAL PEPTIDASE I"/>
    <property type="match status" value="1"/>
</dbReference>
<gene>
    <name evidence="6" type="primary">sipP</name>
    <name evidence="6" type="ORF">AULFYP135_01768</name>
</gene>
<feature type="domain" description="Peptidase S26" evidence="5">
    <location>
        <begin position="12"/>
        <end position="166"/>
    </location>
</feature>
<dbReference type="InterPro" id="IPR000223">
    <property type="entry name" value="Pept_S26A_signal_pept_1"/>
</dbReference>
<dbReference type="Gene3D" id="2.10.109.10">
    <property type="entry name" value="Umud Fragment, subunit A"/>
    <property type="match status" value="1"/>
</dbReference>
<proteinExistence type="inferred from homology"/>